<evidence type="ECO:0000256" key="2">
    <source>
        <dbReference type="SAM" id="Phobius"/>
    </source>
</evidence>
<feature type="region of interest" description="Disordered" evidence="1">
    <location>
        <begin position="142"/>
        <end position="161"/>
    </location>
</feature>
<dbReference type="AlphaFoldDB" id="A0A6B8W5E8"/>
<keyword evidence="2" id="KW-0812">Transmembrane</keyword>
<keyword evidence="2" id="KW-1133">Transmembrane helix</keyword>
<proteinExistence type="predicted"/>
<evidence type="ECO:0000256" key="1">
    <source>
        <dbReference type="SAM" id="MobiDB-lite"/>
    </source>
</evidence>
<evidence type="ECO:0000313" key="3">
    <source>
        <dbReference type="EMBL" id="QGU08764.1"/>
    </source>
</evidence>
<feature type="transmembrane region" description="Helical" evidence="2">
    <location>
        <begin position="12"/>
        <end position="35"/>
    </location>
</feature>
<evidence type="ECO:0000313" key="4">
    <source>
        <dbReference type="Proteomes" id="UP000424462"/>
    </source>
</evidence>
<dbReference type="RefSeq" id="WP_156233025.1">
    <property type="nucleotide sequence ID" value="NZ_CP046456.1"/>
</dbReference>
<keyword evidence="4" id="KW-1185">Reference proteome</keyword>
<feature type="transmembrane region" description="Helical" evidence="2">
    <location>
        <begin position="55"/>
        <end position="77"/>
    </location>
</feature>
<dbReference type="EMBL" id="CP046456">
    <property type="protein sequence ID" value="QGU08764.1"/>
    <property type="molecule type" value="Genomic_DNA"/>
</dbReference>
<dbReference type="Proteomes" id="UP000424462">
    <property type="component" value="Plasmid pCOCCU"/>
</dbReference>
<reference evidence="3 4" key="1">
    <citation type="submission" date="2019-11" db="EMBL/GenBank/DDBJ databases">
        <title>Complete genome sequence of Corynebacterium kalinowskii 1959, a novel Corynebacterium species isolated from soil of a small paddock in Vilsendorf, Germany.</title>
        <authorList>
            <person name="Schaffert L."/>
            <person name="Ruwe M."/>
            <person name="Milse J."/>
            <person name="Hanuschka K."/>
            <person name="Ortseifen V."/>
            <person name="Droste J."/>
            <person name="Brandt D."/>
            <person name="Schlueter L."/>
            <person name="Kutter Y."/>
            <person name="Vinke S."/>
            <person name="Viehoefer P."/>
            <person name="Jacob L."/>
            <person name="Luebke N.-C."/>
            <person name="Schulte-Berndt E."/>
            <person name="Hain C."/>
            <person name="Linder M."/>
            <person name="Schmidt P."/>
            <person name="Wollenschlaeger L."/>
            <person name="Luttermann T."/>
            <person name="Thieme E."/>
            <person name="Hassa J."/>
            <person name="Haak M."/>
            <person name="Wittchen M."/>
            <person name="Mentz A."/>
            <person name="Persicke M."/>
            <person name="Busche T."/>
            <person name="Ruckert C."/>
        </authorList>
    </citation>
    <scope>NUCLEOTIDE SEQUENCE [LARGE SCALE GENOMIC DNA]</scope>
    <source>
        <strain evidence="3 4">2039</strain>
        <plasmid evidence="4">pcoccu</plasmid>
    </source>
</reference>
<gene>
    <name evidence="3" type="ORF">COCCU_14370</name>
</gene>
<geneLocation type="plasmid" evidence="4">
    <name>pcoccu</name>
</geneLocation>
<sequence>MSLPLSDKKVSTLLVVLLMFGAVSAFCGAVLGIVFNGAGVPLEHLAGTPFSSFVVPGLILGVVVGGTQLAAGVALLTRSPRAPLMVAVAGFGMMIWIYTELALIGYSWLQSIYFGLGIVELILVLALLGIAPEFVSSWDRHRGRARSPEKSSETSPPTGVS</sequence>
<dbReference type="KEGG" id="cok:COCCU_14370"/>
<keyword evidence="3" id="KW-0614">Plasmid</keyword>
<keyword evidence="2" id="KW-0472">Membrane</keyword>
<organism evidence="3 4">
    <name type="scientific">Corynebacterium occultum</name>
    <dbReference type="NCBI Taxonomy" id="2675219"/>
    <lineage>
        <taxon>Bacteria</taxon>
        <taxon>Bacillati</taxon>
        <taxon>Actinomycetota</taxon>
        <taxon>Actinomycetes</taxon>
        <taxon>Mycobacteriales</taxon>
        <taxon>Corynebacteriaceae</taxon>
        <taxon>Corynebacterium</taxon>
    </lineage>
</organism>
<name>A0A6B8W5E8_9CORY</name>
<accession>A0A6B8W5E8</accession>
<protein>
    <submittedName>
        <fullName evidence="3">Uncharacterized protein</fullName>
    </submittedName>
</protein>
<feature type="transmembrane region" description="Helical" evidence="2">
    <location>
        <begin position="84"/>
        <end position="106"/>
    </location>
</feature>
<feature type="transmembrane region" description="Helical" evidence="2">
    <location>
        <begin position="112"/>
        <end position="135"/>
    </location>
</feature>